<proteinExistence type="predicted"/>
<feature type="region of interest" description="Disordered" evidence="1">
    <location>
        <begin position="149"/>
        <end position="248"/>
    </location>
</feature>
<evidence type="ECO:0000313" key="2">
    <source>
        <dbReference type="Ensembl" id="ENSCSRP00000011826.1"/>
    </source>
</evidence>
<evidence type="ECO:0000256" key="1">
    <source>
        <dbReference type="SAM" id="MobiDB-lite"/>
    </source>
</evidence>
<reference evidence="2" key="1">
    <citation type="submission" date="2025-08" db="UniProtKB">
        <authorList>
            <consortium name="Ensembl"/>
        </authorList>
    </citation>
    <scope>IDENTIFICATION</scope>
</reference>
<feature type="region of interest" description="Disordered" evidence="1">
    <location>
        <begin position="1"/>
        <end position="60"/>
    </location>
</feature>
<sequence length="248" mass="25508">MEKSKNFRIDALLAEAPPRPVPSGSPQGLSPGSSAGSPGSCARTETPSPRAPHGAAPLPAPGFIPKPGLLHLPPPGLSALPAMYPPPLYSLGAHPAFPYPGFAHLPQPGPEHLKAAAVAGSFPLEHWIRAGMMLPRLSDFHGEARRPVTSLEGANSRGLFPGDAGSPRERTPLSCVGSGPPCSHSPRGRGWTQAEPVAEQRRDPGARWAAGGAGKSPACNPQRGARPSPLSPASPGARDKPGRDSSVV</sequence>
<accession>A0A8C3SFH4</accession>
<dbReference type="AlphaFoldDB" id="A0A8C3SFH4"/>
<feature type="compositionally biased region" description="Low complexity" evidence="1">
    <location>
        <begin position="24"/>
        <end position="40"/>
    </location>
</feature>
<organism evidence="2 3">
    <name type="scientific">Chelydra serpentina</name>
    <name type="common">Snapping turtle</name>
    <name type="synonym">Testudo serpentina</name>
    <dbReference type="NCBI Taxonomy" id="8475"/>
    <lineage>
        <taxon>Eukaryota</taxon>
        <taxon>Metazoa</taxon>
        <taxon>Chordata</taxon>
        <taxon>Craniata</taxon>
        <taxon>Vertebrata</taxon>
        <taxon>Euteleostomi</taxon>
        <taxon>Archelosauria</taxon>
        <taxon>Testudinata</taxon>
        <taxon>Testudines</taxon>
        <taxon>Cryptodira</taxon>
        <taxon>Durocryptodira</taxon>
        <taxon>Americhelydia</taxon>
        <taxon>Chelydroidea</taxon>
        <taxon>Chelydridae</taxon>
        <taxon>Chelydra</taxon>
    </lineage>
</organism>
<evidence type="ECO:0000313" key="3">
    <source>
        <dbReference type="Proteomes" id="UP000694403"/>
    </source>
</evidence>
<protein>
    <submittedName>
        <fullName evidence="2">Uncharacterized protein</fullName>
    </submittedName>
</protein>
<keyword evidence="3" id="KW-1185">Reference proteome</keyword>
<dbReference type="Proteomes" id="UP000694403">
    <property type="component" value="Unplaced"/>
</dbReference>
<feature type="compositionally biased region" description="Basic and acidic residues" evidence="1">
    <location>
        <begin position="237"/>
        <end position="248"/>
    </location>
</feature>
<dbReference type="Ensembl" id="ENSCSRT00000012281.1">
    <property type="protein sequence ID" value="ENSCSRP00000011826.1"/>
    <property type="gene ID" value="ENSCSRG00000008836.1"/>
</dbReference>
<name>A0A8C3SFH4_CHESE</name>
<reference evidence="2" key="2">
    <citation type="submission" date="2025-09" db="UniProtKB">
        <authorList>
            <consortium name="Ensembl"/>
        </authorList>
    </citation>
    <scope>IDENTIFICATION</scope>
</reference>